<organism evidence="1 2">
    <name type="scientific">Panagrolaimus sp. JU765</name>
    <dbReference type="NCBI Taxonomy" id="591449"/>
    <lineage>
        <taxon>Eukaryota</taxon>
        <taxon>Metazoa</taxon>
        <taxon>Ecdysozoa</taxon>
        <taxon>Nematoda</taxon>
        <taxon>Chromadorea</taxon>
        <taxon>Rhabditida</taxon>
        <taxon>Tylenchina</taxon>
        <taxon>Panagrolaimomorpha</taxon>
        <taxon>Panagrolaimoidea</taxon>
        <taxon>Panagrolaimidae</taxon>
        <taxon>Panagrolaimus</taxon>
    </lineage>
</organism>
<sequence length="644" mass="70963">MSRKPSKFQTFFTKDAGTGIELAPNETKLLSKQYEPASFPELLRYADSKDYMLLAGGILGSLLTGILNPFVAFIMTDMNSAMIGAQNAININPDTFDVYAFKASIFSVVVRIAANGFAMLIGAYISMTCFYHLCERQIHKIRKHFLYAIMHQDMEWFDKNQVGTLTQKMSSGIDRIKDGMSDKIGVIIHAVISLISGCIIGFCLSWKMTLIMMLMAPCVILSLYFNARALRRAIRIEMTAYGIAGAIATEVLSGIRTVLSFNAQNFEIERYKNCLKKARRLGIKKATVTGICTGIFLFFMNLAMGVGFYFGSIFAFNGEMDVGAVIGVFWAVMLGAMRLGQAVPNMNVILAAKLAAGEIFSIIDRKPKIDCATDAGLKPKTVQGNISFRDIHFSYPTRPNIKILDGVSFDIKAGQKVAFCGHSGCGKSTTIGLLMRFYSAMKGSITLDDIPLEDLNISWLRENIGIVSQEPVLFAATIEENLKMGEKIPQQVLEEACKTANALDFIQKLPNGFQTLIGEGGIKLSGGQKQRIAIARALIRNPKILLLDEATSALDSESEMLVQSALDQASKNRTTISIAHRLSTIMNSDVIFVFDKGQIVEFGDHETLLNKNGIYSNLVGAQQIEKKKDESDDEFESADEGFDR</sequence>
<evidence type="ECO:0000313" key="1">
    <source>
        <dbReference type="Proteomes" id="UP000887576"/>
    </source>
</evidence>
<name>A0AC34Q215_9BILA</name>
<evidence type="ECO:0000313" key="2">
    <source>
        <dbReference type="WBParaSite" id="JU765_v2.g12056.t1"/>
    </source>
</evidence>
<protein>
    <submittedName>
        <fullName evidence="2">Uncharacterized protein</fullName>
    </submittedName>
</protein>
<proteinExistence type="predicted"/>
<reference evidence="2" key="1">
    <citation type="submission" date="2022-11" db="UniProtKB">
        <authorList>
            <consortium name="WormBaseParasite"/>
        </authorList>
    </citation>
    <scope>IDENTIFICATION</scope>
</reference>
<dbReference type="Proteomes" id="UP000887576">
    <property type="component" value="Unplaced"/>
</dbReference>
<accession>A0AC34Q215</accession>
<dbReference type="WBParaSite" id="JU765_v2.g12056.t1">
    <property type="protein sequence ID" value="JU765_v2.g12056.t1"/>
    <property type="gene ID" value="JU765_v2.g12056"/>
</dbReference>